<feature type="compositionally biased region" description="Polar residues" evidence="2">
    <location>
        <begin position="942"/>
        <end position="954"/>
    </location>
</feature>
<feature type="region of interest" description="Disordered" evidence="2">
    <location>
        <begin position="699"/>
        <end position="815"/>
    </location>
</feature>
<feature type="region of interest" description="Disordered" evidence="2">
    <location>
        <begin position="934"/>
        <end position="964"/>
    </location>
</feature>
<dbReference type="SMART" id="SM00233">
    <property type="entry name" value="PH"/>
    <property type="match status" value="1"/>
</dbReference>
<feature type="coiled-coil region" evidence="1">
    <location>
        <begin position="1184"/>
        <end position="1211"/>
    </location>
</feature>
<feature type="compositionally biased region" description="Basic and acidic residues" evidence="2">
    <location>
        <begin position="740"/>
        <end position="761"/>
    </location>
</feature>
<keyword evidence="5" id="KW-1185">Reference proteome</keyword>
<feature type="compositionally biased region" description="Low complexity" evidence="2">
    <location>
        <begin position="886"/>
        <end position="899"/>
    </location>
</feature>
<feature type="compositionally biased region" description="Low complexity" evidence="2">
    <location>
        <begin position="516"/>
        <end position="535"/>
    </location>
</feature>
<feature type="region of interest" description="Disordered" evidence="2">
    <location>
        <begin position="512"/>
        <end position="535"/>
    </location>
</feature>
<feature type="compositionally biased region" description="Polar residues" evidence="2">
    <location>
        <begin position="22"/>
        <end position="38"/>
    </location>
</feature>
<feature type="domain" description="PH" evidence="3">
    <location>
        <begin position="254"/>
        <end position="391"/>
    </location>
</feature>
<proteinExistence type="predicted"/>
<feature type="region of interest" description="Disordered" evidence="2">
    <location>
        <begin position="624"/>
        <end position="684"/>
    </location>
</feature>
<feature type="region of interest" description="Disordered" evidence="2">
    <location>
        <begin position="74"/>
        <end position="102"/>
    </location>
</feature>
<dbReference type="InterPro" id="IPR001849">
    <property type="entry name" value="PH_domain"/>
</dbReference>
<feature type="compositionally biased region" description="Low complexity" evidence="2">
    <location>
        <begin position="631"/>
        <end position="655"/>
    </location>
</feature>
<evidence type="ECO:0000256" key="1">
    <source>
        <dbReference type="SAM" id="Coils"/>
    </source>
</evidence>
<name>A0A8H4VSR0_9AGAR</name>
<dbReference type="EMBL" id="JAACJL010000015">
    <property type="protein sequence ID" value="KAF4620742.1"/>
    <property type="molecule type" value="Genomic_DNA"/>
</dbReference>
<feature type="region of interest" description="Disordered" evidence="2">
    <location>
        <begin position="879"/>
        <end position="904"/>
    </location>
</feature>
<feature type="region of interest" description="Disordered" evidence="2">
    <location>
        <begin position="1"/>
        <end position="55"/>
    </location>
</feature>
<comment type="caution">
    <text evidence="4">The sequence shown here is derived from an EMBL/GenBank/DDBJ whole genome shotgun (WGS) entry which is preliminary data.</text>
</comment>
<sequence length="1269" mass="137749">MVGPRSMGAGTPKPAPGAIPGTTGSQSTSAPNKSTRYNFNHETKSTTNGHGALHQHGSIILTPAQQLIERYERMNTPPQPPPRHHPRPRQTHNQNHQTRERYASPPLKSTYRTQYVYDFTKPEQENYTAANAIANFNAGLKPQSGALATPERHKDGIIRGKKDKSPIRQSLKNLFSVLRKGASGGLAAAKRRADEAQGYTNTSLGAAAARHRSSSYLKDTSADVTLAAATTKKEVDQPNVLTSSLHTDVQPPKKKMSGSLLYLTRGTQALSSETPGPLTWATCSVTLDSEKHKLIVTSFMGELELYVHEIPLAKCSDIHSLSTSQLTEEESNLLTEAVAAGGSRVDSLSLKVFEILFDDGNTLPRKEKFAARSVKERAGWISAIWDSILPYQYHDVGKQLPVEELQHEAAPASGDTFEALMKEKHALEAAKLNGTGRTSNLQQPKPETLAVLVESPLPLPIHKLSPLLEEDFLERSLPPLPEKSPALPQVLPLNVPDKPTVRKHPDLHLDLSELQGPISPSIYPPTSIGPSPGAADSKLAAAAAASSPDNKLPQLARLDTTSTTLSNGSKHTRVVIAPFSPFVASPEGCSTPGSARSHASSSPSIANLSQLSVVRQRLAQIERTHSQLSAESEVQQQSQRTRSRMSEVSSSSVVSPAAKSYTRSSRASTPTSPSPVSPAGSGWSKGEAIFLNTTRKGTSLSVDKGVSSGDSGKTAAASSSGKETNSGRPPTVDAMLSTRVETRDKATPQESSRSKDKDKKNQKAQNMPDSFSKDLPGLPPPSPIDSEPASISVSGNNPTASTSSNSTFPREEMHQLSKGLSNIKDVLGGESGYPTIHQMIVGLEQRVSGDEKHFLRIQETLKVLQKQITDAMVVAEDVKSKSADVPTSSSPDESPTSPTKGLDNDLVLQALKDVQERLSQELPVMTSKLQEIKDAQEKNRQAAGSSKEGTSNAESVPPVNGENGVKEMDLDLLLMKLEEIKALCTAFPSHSEGAKGGDNKDDNGVSENIAKILTLVQEDGNKQTLLSQQQADSVRYLNELNSWLEAFVNNGTSQIQGISSNIERLCHELGCKTKPVHEGADHPNLMNDIRQLVAGMKARDQNFTALQAAVHSLLEVLTVSQTQQGADSQALAGMMDRQRHDQQTMFRAFTNEISGEIKGERLRFVEAMKEATAINVQMHVEQFKQQLSREVMTMTEEVRRLHREKLQVENQISDLFSFYSKHSKQGDMPLQVISQNAGAPIRPMQDNFRADIPRSNQHRLLPYPMKPQS</sequence>
<organism evidence="4 5">
    <name type="scientific">Agrocybe pediades</name>
    <dbReference type="NCBI Taxonomy" id="84607"/>
    <lineage>
        <taxon>Eukaryota</taxon>
        <taxon>Fungi</taxon>
        <taxon>Dikarya</taxon>
        <taxon>Basidiomycota</taxon>
        <taxon>Agaricomycotina</taxon>
        <taxon>Agaricomycetes</taxon>
        <taxon>Agaricomycetidae</taxon>
        <taxon>Agaricales</taxon>
        <taxon>Agaricineae</taxon>
        <taxon>Strophariaceae</taxon>
        <taxon>Agrocybe</taxon>
    </lineage>
</organism>
<evidence type="ECO:0000313" key="4">
    <source>
        <dbReference type="EMBL" id="KAF4620742.1"/>
    </source>
</evidence>
<protein>
    <recommendedName>
        <fullName evidence="3">PH domain-containing protein</fullName>
    </recommendedName>
</protein>
<evidence type="ECO:0000313" key="5">
    <source>
        <dbReference type="Proteomes" id="UP000521872"/>
    </source>
</evidence>
<evidence type="ECO:0000256" key="2">
    <source>
        <dbReference type="SAM" id="MobiDB-lite"/>
    </source>
</evidence>
<feature type="compositionally biased region" description="Low complexity" evidence="2">
    <location>
        <begin position="794"/>
        <end position="807"/>
    </location>
</feature>
<reference evidence="4 5" key="1">
    <citation type="submission" date="2019-12" db="EMBL/GenBank/DDBJ databases">
        <authorList>
            <person name="Floudas D."/>
            <person name="Bentzer J."/>
            <person name="Ahren D."/>
            <person name="Johansson T."/>
            <person name="Persson P."/>
            <person name="Tunlid A."/>
        </authorList>
    </citation>
    <scope>NUCLEOTIDE SEQUENCE [LARGE SCALE GENOMIC DNA]</scope>
    <source>
        <strain evidence="4 5">CBS 102.39</strain>
    </source>
</reference>
<accession>A0A8H4VSR0</accession>
<keyword evidence="1" id="KW-0175">Coiled coil</keyword>
<feature type="compositionally biased region" description="Low complexity" evidence="2">
    <location>
        <begin position="701"/>
        <end position="721"/>
    </location>
</feature>
<evidence type="ECO:0000259" key="3">
    <source>
        <dbReference type="SMART" id="SM00233"/>
    </source>
</evidence>
<gene>
    <name evidence="4" type="ORF">D9613_000491</name>
</gene>
<dbReference type="Proteomes" id="UP000521872">
    <property type="component" value="Unassembled WGS sequence"/>
</dbReference>
<dbReference type="AlphaFoldDB" id="A0A8H4VSR0"/>